<organism evidence="1">
    <name type="scientific">Anguilla anguilla</name>
    <name type="common">European freshwater eel</name>
    <name type="synonym">Muraena anguilla</name>
    <dbReference type="NCBI Taxonomy" id="7936"/>
    <lineage>
        <taxon>Eukaryota</taxon>
        <taxon>Metazoa</taxon>
        <taxon>Chordata</taxon>
        <taxon>Craniata</taxon>
        <taxon>Vertebrata</taxon>
        <taxon>Euteleostomi</taxon>
        <taxon>Actinopterygii</taxon>
        <taxon>Neopterygii</taxon>
        <taxon>Teleostei</taxon>
        <taxon>Anguilliformes</taxon>
        <taxon>Anguillidae</taxon>
        <taxon>Anguilla</taxon>
    </lineage>
</organism>
<protein>
    <submittedName>
        <fullName evidence="1">Uncharacterized protein</fullName>
    </submittedName>
</protein>
<sequence length="23" mass="2697">MFITPKYHRSKANVTLTANDYIL</sequence>
<name>A0A0E9U8E6_ANGAN</name>
<accession>A0A0E9U8E6</accession>
<reference evidence="1" key="1">
    <citation type="submission" date="2014-11" db="EMBL/GenBank/DDBJ databases">
        <authorList>
            <person name="Amaro Gonzalez C."/>
        </authorList>
    </citation>
    <scope>NUCLEOTIDE SEQUENCE</scope>
</reference>
<dbReference type="EMBL" id="GBXM01046580">
    <property type="protein sequence ID" value="JAH61997.1"/>
    <property type="molecule type" value="Transcribed_RNA"/>
</dbReference>
<evidence type="ECO:0000313" key="1">
    <source>
        <dbReference type="EMBL" id="JAH61997.1"/>
    </source>
</evidence>
<dbReference type="AlphaFoldDB" id="A0A0E9U8E6"/>
<reference evidence="1" key="2">
    <citation type="journal article" date="2015" name="Fish Shellfish Immunol.">
        <title>Early steps in the European eel (Anguilla anguilla)-Vibrio vulnificus interaction in the gills: Role of the RtxA13 toxin.</title>
        <authorList>
            <person name="Callol A."/>
            <person name="Pajuelo D."/>
            <person name="Ebbesson L."/>
            <person name="Teles M."/>
            <person name="MacKenzie S."/>
            <person name="Amaro C."/>
        </authorList>
    </citation>
    <scope>NUCLEOTIDE SEQUENCE</scope>
</reference>
<proteinExistence type="predicted"/>